<protein>
    <submittedName>
        <fullName evidence="1">Uncharacterized protein</fullName>
    </submittedName>
</protein>
<accession>A0AB34J5R2</accession>
<comment type="caution">
    <text evidence="1">The sequence shown here is derived from an EMBL/GenBank/DDBJ whole genome shotgun (WGS) entry which is preliminary data.</text>
</comment>
<reference evidence="1 2" key="1">
    <citation type="journal article" date="2024" name="Science">
        <title>Giant polyketide synthase enzymes in the biosynthesis of giant marine polyether toxins.</title>
        <authorList>
            <person name="Fallon T.R."/>
            <person name="Shende V.V."/>
            <person name="Wierzbicki I.H."/>
            <person name="Pendleton A.L."/>
            <person name="Watervoot N.F."/>
            <person name="Auber R.P."/>
            <person name="Gonzalez D.J."/>
            <person name="Wisecaver J.H."/>
            <person name="Moore B.S."/>
        </authorList>
    </citation>
    <scope>NUCLEOTIDE SEQUENCE [LARGE SCALE GENOMIC DNA]</scope>
    <source>
        <strain evidence="1 2">12B1</strain>
    </source>
</reference>
<proteinExistence type="predicted"/>
<dbReference type="AlphaFoldDB" id="A0AB34J5R2"/>
<name>A0AB34J5R2_PRYPA</name>
<dbReference type="EMBL" id="JBGBPQ010000013">
    <property type="protein sequence ID" value="KAL1511866.1"/>
    <property type="molecule type" value="Genomic_DNA"/>
</dbReference>
<keyword evidence="2" id="KW-1185">Reference proteome</keyword>
<gene>
    <name evidence="1" type="ORF">AB1Y20_005150</name>
</gene>
<evidence type="ECO:0000313" key="2">
    <source>
        <dbReference type="Proteomes" id="UP001515480"/>
    </source>
</evidence>
<evidence type="ECO:0000313" key="1">
    <source>
        <dbReference type="EMBL" id="KAL1511866.1"/>
    </source>
</evidence>
<sequence length="319" mass="34931">MAPAVAVLLSGSFRTLLDCNSSLVAHVHLANPSLRFHTFAFLTVADDAERRAAERLVRHAFPCVRALRVELDADVGAAVARELPPVAALPKGRGTARGKALNIVKMFRGIWAAHRLLRGAAREPPRGECAAGGGGEGEGGAYRLVLRVRPDLCFCKPLDLSAPASAVLAQCDPHTWYLPWWSSKLEWAFDQLALGSAEAMALYASAYRSTLTQMVTNRRELYPEAVMWEHLHSVTDQAKLKMLHGFHATLARPRASGNPYHDDPFGKVRIDAAPSAVFVPRSPTNSCIAEARSLRTLGSRAQGKPHGRRVRALRLREKR</sequence>
<organism evidence="1 2">
    <name type="scientific">Prymnesium parvum</name>
    <name type="common">Toxic golden alga</name>
    <dbReference type="NCBI Taxonomy" id="97485"/>
    <lineage>
        <taxon>Eukaryota</taxon>
        <taxon>Haptista</taxon>
        <taxon>Haptophyta</taxon>
        <taxon>Prymnesiophyceae</taxon>
        <taxon>Prymnesiales</taxon>
        <taxon>Prymnesiaceae</taxon>
        <taxon>Prymnesium</taxon>
    </lineage>
</organism>
<dbReference type="Proteomes" id="UP001515480">
    <property type="component" value="Unassembled WGS sequence"/>
</dbReference>